<protein>
    <submittedName>
        <fullName evidence="2">Uncharacterized protein</fullName>
    </submittedName>
</protein>
<dbReference type="OrthoDB" id="3795043at2759"/>
<comment type="caution">
    <text evidence="2">The sequence shown here is derived from an EMBL/GenBank/DDBJ whole genome shotgun (WGS) entry which is preliminary data.</text>
</comment>
<feature type="compositionally biased region" description="Polar residues" evidence="1">
    <location>
        <begin position="536"/>
        <end position="548"/>
    </location>
</feature>
<name>A0A9W4UDX4_9PLEO</name>
<feature type="region of interest" description="Disordered" evidence="1">
    <location>
        <begin position="699"/>
        <end position="723"/>
    </location>
</feature>
<feature type="compositionally biased region" description="Polar residues" evidence="1">
    <location>
        <begin position="510"/>
        <end position="524"/>
    </location>
</feature>
<evidence type="ECO:0000256" key="1">
    <source>
        <dbReference type="SAM" id="MobiDB-lite"/>
    </source>
</evidence>
<keyword evidence="3" id="KW-1185">Reference proteome</keyword>
<reference evidence="2" key="1">
    <citation type="submission" date="2023-01" db="EMBL/GenBank/DDBJ databases">
        <authorList>
            <person name="Van Ghelder C."/>
            <person name="Rancurel C."/>
        </authorList>
    </citation>
    <scope>NUCLEOTIDE SEQUENCE</scope>
    <source>
        <strain evidence="2">CNCM I-4278</strain>
    </source>
</reference>
<feature type="compositionally biased region" description="Basic residues" evidence="1">
    <location>
        <begin position="815"/>
        <end position="828"/>
    </location>
</feature>
<evidence type="ECO:0000313" key="2">
    <source>
        <dbReference type="EMBL" id="CAI6334426.1"/>
    </source>
</evidence>
<feature type="compositionally biased region" description="Low complexity" evidence="1">
    <location>
        <begin position="298"/>
        <end position="310"/>
    </location>
</feature>
<organism evidence="2 3">
    <name type="scientific">Periconia digitata</name>
    <dbReference type="NCBI Taxonomy" id="1303443"/>
    <lineage>
        <taxon>Eukaryota</taxon>
        <taxon>Fungi</taxon>
        <taxon>Dikarya</taxon>
        <taxon>Ascomycota</taxon>
        <taxon>Pezizomycotina</taxon>
        <taxon>Dothideomycetes</taxon>
        <taxon>Pleosporomycetidae</taxon>
        <taxon>Pleosporales</taxon>
        <taxon>Massarineae</taxon>
        <taxon>Periconiaceae</taxon>
        <taxon>Periconia</taxon>
    </lineage>
</organism>
<feature type="region of interest" description="Disordered" evidence="1">
    <location>
        <begin position="229"/>
        <end position="400"/>
    </location>
</feature>
<evidence type="ECO:0000313" key="3">
    <source>
        <dbReference type="Proteomes" id="UP001152607"/>
    </source>
</evidence>
<gene>
    <name evidence="2" type="ORF">PDIGIT_LOCUS7486</name>
</gene>
<feature type="compositionally biased region" description="Low complexity" evidence="1">
    <location>
        <begin position="364"/>
        <end position="375"/>
    </location>
</feature>
<feature type="compositionally biased region" description="Basic and acidic residues" evidence="1">
    <location>
        <begin position="571"/>
        <end position="580"/>
    </location>
</feature>
<feature type="region of interest" description="Disordered" evidence="1">
    <location>
        <begin position="485"/>
        <end position="615"/>
    </location>
</feature>
<feature type="compositionally biased region" description="Polar residues" evidence="1">
    <location>
        <begin position="629"/>
        <end position="645"/>
    </location>
</feature>
<feature type="region of interest" description="Disordered" evidence="1">
    <location>
        <begin position="628"/>
        <end position="649"/>
    </location>
</feature>
<feature type="compositionally biased region" description="Polar residues" evidence="1">
    <location>
        <begin position="241"/>
        <end position="256"/>
    </location>
</feature>
<feature type="compositionally biased region" description="Polar residues" evidence="1">
    <location>
        <begin position="706"/>
        <end position="723"/>
    </location>
</feature>
<proteinExistence type="predicted"/>
<dbReference type="Proteomes" id="UP001152607">
    <property type="component" value="Unassembled WGS sequence"/>
</dbReference>
<sequence length="981" mass="105631">MFANNFTRGYTKRPSLHTFAARLTTLSFSWHSHLPASWTTSRSCCPTLALSSFLILVTASTTVGAPLLSNMCRYRYTYYSRCRHAEVYKVSYCDRAIELGLPQRDSHYSRDINLNATSAGPSAYSSPPAASTHSNSQHFIMSTLTPVKVGNTLDLVAMPQNGHPDQAAHHPRSIHPNMEHDAMQSFALVDTSSYNNVNIAIPLDSPSSLSMELTNDGKVTELVARFETYTEGEHSEASPATPGNRSRSSSLDINCSDNDKPDTCRLTPVPEVESPTGILSSPDVEMRKQRKPLPSEWTQTAQQAQTTPPTRRGAPLLQTELRSSKRDKRRSTNSSSPPKSLRGGRGCADLGKPNSFLTKEKSKPMSTSSSAPSTPGVRIPRSGVGSSASLPQSPSRGRLEHSILFPGSSTKVASGSGHCQSSSIQSSVDAEFYSAKESPVSRASSRSFTSCTLGSPFEENEENDDAIPHLDLAKADEMVQIIEQDGPNKSRFPKLSLTIPSGAHHHSAQAVGSASTLSSGSPTRSRIPRIHPKRSAAQSSPKTHSILRTKSMPKLAAGKQPNDSNEPALSPKDKESKDMPQSKTPVASRRVKTVDSTGATPIITRESLANKEPKPDAHTLVHSYLKQLPDQTTSPDTESVSSTEPQPDLEEVVGKMLSESIHAERAASPAVSPSTVTNAIAAQTATSDDTALSDPAVVYSRKRSTGSESKASSSHELPKTSETVAVVDSPVRGRGAAHEPNDRKQTLSQLSKALNSTFSELRATAPEFVPSEVNPPTRTNTWLSSLDPFAFDAYGIPWLYHMHPAFVGNLPKTWKGGKKSKTMPRGRKQGGNESASPSPTKILDALKKAVQEPDVDTSSVKAQPFAAQFDEIDRSAKDLGHSRGTSSSQTFPNIRGRNFRRSTRRHAGNGLYDNFARSTLGNGIPLDQCIPFPDPTPPSGTASARVGRVVEQSKLGCGSTIVEIANEWGGMVACNSCDPDH</sequence>
<dbReference type="AlphaFoldDB" id="A0A9W4UDX4"/>
<accession>A0A9W4UDX4</accession>
<dbReference type="EMBL" id="CAOQHR010000005">
    <property type="protein sequence ID" value="CAI6334426.1"/>
    <property type="molecule type" value="Genomic_DNA"/>
</dbReference>
<feature type="compositionally biased region" description="Polar residues" evidence="1">
    <location>
        <begin position="384"/>
        <end position="395"/>
    </location>
</feature>
<feature type="region of interest" description="Disordered" evidence="1">
    <location>
        <begin position="814"/>
        <end position="839"/>
    </location>
</feature>